<evidence type="ECO:0000256" key="1">
    <source>
        <dbReference type="SAM" id="MobiDB-lite"/>
    </source>
</evidence>
<organism evidence="2 3">
    <name type="scientific">Cupriavidus necator (strain ATCC 43291 / DSM 13513 / CCUG 52238 / LMG 8453 / N-1)</name>
    <name type="common">Ralstonia eutropha</name>
    <dbReference type="NCBI Taxonomy" id="1042878"/>
    <lineage>
        <taxon>Bacteria</taxon>
        <taxon>Pseudomonadati</taxon>
        <taxon>Pseudomonadota</taxon>
        <taxon>Betaproteobacteria</taxon>
        <taxon>Burkholderiales</taxon>
        <taxon>Burkholderiaceae</taxon>
        <taxon>Cupriavidus</taxon>
    </lineage>
</organism>
<reference evidence="2 3" key="1">
    <citation type="journal article" date="2011" name="J. Bacteriol.">
        <title>Complete genome sequence of the type strain Cupriavidus necator N-1.</title>
        <authorList>
            <person name="Poehlein A."/>
            <person name="Kusian B."/>
            <person name="Friedrich B."/>
            <person name="Daniel R."/>
            <person name="Bowien B."/>
        </authorList>
    </citation>
    <scope>NUCLEOTIDE SEQUENCE [LARGE SCALE GENOMIC DNA]</scope>
    <source>
        <strain evidence="3">ATCC 43291 / DSM 13513 / CCUG 52238 / LMG 8453 / N-1</strain>
    </source>
</reference>
<gene>
    <name evidence="2" type="ordered locus">CNE_1c21860</name>
</gene>
<protein>
    <submittedName>
        <fullName evidence="2">Uncharacterized protein</fullName>
    </submittedName>
</protein>
<dbReference type="KEGG" id="cnc:CNE_1c21860"/>
<proteinExistence type="predicted"/>
<dbReference type="EMBL" id="CP002877">
    <property type="protein sequence ID" value="AEI77521.1"/>
    <property type="molecule type" value="Genomic_DNA"/>
</dbReference>
<evidence type="ECO:0000313" key="3">
    <source>
        <dbReference type="Proteomes" id="UP000006798"/>
    </source>
</evidence>
<evidence type="ECO:0000313" key="2">
    <source>
        <dbReference type="EMBL" id="AEI77521.1"/>
    </source>
</evidence>
<dbReference type="AlphaFoldDB" id="G0EZT6"/>
<feature type="region of interest" description="Disordered" evidence="1">
    <location>
        <begin position="64"/>
        <end position="87"/>
    </location>
</feature>
<name>G0EZT6_CUPNN</name>
<sequence>MQRKWENRNADCNGRAPPRRGPALAIHNPSMRHAPKILLALRPILYKITAYCLNIQCLASRMQDKGSTDPLPGIPAAPHGMAIPWRP</sequence>
<dbReference type="Proteomes" id="UP000006798">
    <property type="component" value="Chromosome 1"/>
</dbReference>
<feature type="region of interest" description="Disordered" evidence="1">
    <location>
        <begin position="1"/>
        <end position="27"/>
    </location>
</feature>
<dbReference type="HOGENOM" id="CLU_2478103_0_0_4"/>
<accession>G0EZT6</accession>